<dbReference type="PROSITE" id="PS00061">
    <property type="entry name" value="ADH_SHORT"/>
    <property type="match status" value="1"/>
</dbReference>
<evidence type="ECO:0000313" key="5">
    <source>
        <dbReference type="EMBL" id="TWF77633.1"/>
    </source>
</evidence>
<dbReference type="PRINTS" id="PR00081">
    <property type="entry name" value="GDHRDH"/>
</dbReference>
<name>A0A561SS14_9PSEU</name>
<keyword evidence="6" id="KW-1185">Reference proteome</keyword>
<dbReference type="InterPro" id="IPR051911">
    <property type="entry name" value="SDR_oxidoreductase"/>
</dbReference>
<dbReference type="PANTHER" id="PTHR43976">
    <property type="entry name" value="SHORT CHAIN DEHYDROGENASE"/>
    <property type="match status" value="1"/>
</dbReference>
<dbReference type="SMART" id="SM00822">
    <property type="entry name" value="PKS_KR"/>
    <property type="match status" value="1"/>
</dbReference>
<dbReference type="InterPro" id="IPR002347">
    <property type="entry name" value="SDR_fam"/>
</dbReference>
<dbReference type="AlphaFoldDB" id="A0A561SS14"/>
<dbReference type="OrthoDB" id="9792003at2"/>
<dbReference type="Gene3D" id="3.40.50.720">
    <property type="entry name" value="NAD(P)-binding Rossmann-like Domain"/>
    <property type="match status" value="1"/>
</dbReference>
<protein>
    <submittedName>
        <fullName evidence="5">NADP-dependent 3-hydroxy acid dehydrogenase YdfG</fullName>
    </submittedName>
</protein>
<comment type="caution">
    <text evidence="5">The sequence shown here is derived from an EMBL/GenBank/DDBJ whole genome shotgun (WGS) entry which is preliminary data.</text>
</comment>
<dbReference type="Pfam" id="PF00106">
    <property type="entry name" value="adh_short"/>
    <property type="match status" value="1"/>
</dbReference>
<reference evidence="5 6" key="1">
    <citation type="submission" date="2019-06" db="EMBL/GenBank/DDBJ databases">
        <title>Sequencing the genomes of 1000 actinobacteria strains.</title>
        <authorList>
            <person name="Klenk H.-P."/>
        </authorList>
    </citation>
    <scope>NUCLEOTIDE SEQUENCE [LARGE SCALE GENOMIC DNA]</scope>
    <source>
        <strain evidence="5 6">DSM 45671</strain>
    </source>
</reference>
<proteinExistence type="inferred from homology"/>
<evidence type="ECO:0000313" key="6">
    <source>
        <dbReference type="Proteomes" id="UP000321261"/>
    </source>
</evidence>
<comment type="similarity">
    <text evidence="1 3">Belongs to the short-chain dehydrogenases/reductases (SDR) family.</text>
</comment>
<evidence type="ECO:0000259" key="4">
    <source>
        <dbReference type="SMART" id="SM00822"/>
    </source>
</evidence>
<sequence>MRVWFVTGASSGFGLEISRQALDRGDAVVATARRPQLAAAALDAPRDRLAVVPLDVTSEPAARAAVERALEAFGRIDVLVNNAGRGLFGAVEETTLGDARALFEPNVLGVLAVTRSVLPVMRRQRSGRIVMMSSMGGFSSGAGFGVYAASKFAVEAIGEALAEELAPFGVRVTIVQPGVFETGFAVSSSEKASEPIAAYAPAGDTVEQYDDGVPGGDPAAAAAAIVGLADREDPPLRLPLGEDAVARIRAKAEAVLAGLAP</sequence>
<keyword evidence="2" id="KW-0560">Oxidoreductase</keyword>
<dbReference type="CDD" id="cd05374">
    <property type="entry name" value="17beta-HSD-like_SDR_c"/>
    <property type="match status" value="1"/>
</dbReference>
<organism evidence="5 6">
    <name type="scientific">Pseudonocardia hierapolitana</name>
    <dbReference type="NCBI Taxonomy" id="1128676"/>
    <lineage>
        <taxon>Bacteria</taxon>
        <taxon>Bacillati</taxon>
        <taxon>Actinomycetota</taxon>
        <taxon>Actinomycetes</taxon>
        <taxon>Pseudonocardiales</taxon>
        <taxon>Pseudonocardiaceae</taxon>
        <taxon>Pseudonocardia</taxon>
    </lineage>
</organism>
<feature type="domain" description="Ketoreductase" evidence="4">
    <location>
        <begin position="2"/>
        <end position="183"/>
    </location>
</feature>
<dbReference type="InterPro" id="IPR020904">
    <property type="entry name" value="Sc_DH/Rdtase_CS"/>
</dbReference>
<dbReference type="InterPro" id="IPR057326">
    <property type="entry name" value="KR_dom"/>
</dbReference>
<dbReference type="PANTHER" id="PTHR43976:SF16">
    <property type="entry name" value="SHORT-CHAIN DEHYDROGENASE_REDUCTASE FAMILY PROTEIN"/>
    <property type="match status" value="1"/>
</dbReference>
<dbReference type="PRINTS" id="PR00080">
    <property type="entry name" value="SDRFAMILY"/>
</dbReference>
<dbReference type="SUPFAM" id="SSF51735">
    <property type="entry name" value="NAD(P)-binding Rossmann-fold domains"/>
    <property type="match status" value="1"/>
</dbReference>
<dbReference type="GO" id="GO:0016491">
    <property type="term" value="F:oxidoreductase activity"/>
    <property type="evidence" value="ECO:0007669"/>
    <property type="project" value="UniProtKB-KW"/>
</dbReference>
<evidence type="ECO:0000256" key="2">
    <source>
        <dbReference type="ARBA" id="ARBA00023002"/>
    </source>
</evidence>
<evidence type="ECO:0000256" key="1">
    <source>
        <dbReference type="ARBA" id="ARBA00006484"/>
    </source>
</evidence>
<dbReference type="RefSeq" id="WP_147256768.1">
    <property type="nucleotide sequence ID" value="NZ_VIWU01000001.1"/>
</dbReference>
<gene>
    <name evidence="5" type="ORF">FHX44_113546</name>
</gene>
<evidence type="ECO:0000256" key="3">
    <source>
        <dbReference type="RuleBase" id="RU000363"/>
    </source>
</evidence>
<dbReference type="InterPro" id="IPR036291">
    <property type="entry name" value="NAD(P)-bd_dom_sf"/>
</dbReference>
<accession>A0A561SS14</accession>
<dbReference type="Proteomes" id="UP000321261">
    <property type="component" value="Unassembled WGS sequence"/>
</dbReference>
<dbReference type="EMBL" id="VIWU01000001">
    <property type="protein sequence ID" value="TWF77633.1"/>
    <property type="molecule type" value="Genomic_DNA"/>
</dbReference>